<dbReference type="Proteomes" id="UP001055811">
    <property type="component" value="Linkage Group LG05"/>
</dbReference>
<dbReference type="EMBL" id="CM042013">
    <property type="protein sequence ID" value="KAI3739177.1"/>
    <property type="molecule type" value="Genomic_DNA"/>
</dbReference>
<comment type="caution">
    <text evidence="1">The sequence shown here is derived from an EMBL/GenBank/DDBJ whole genome shotgun (WGS) entry which is preliminary data.</text>
</comment>
<reference evidence="2" key="1">
    <citation type="journal article" date="2022" name="Mol. Ecol. Resour.">
        <title>The genomes of chicory, endive, great burdock and yacon provide insights into Asteraceae palaeo-polyploidization history and plant inulin production.</title>
        <authorList>
            <person name="Fan W."/>
            <person name="Wang S."/>
            <person name="Wang H."/>
            <person name="Wang A."/>
            <person name="Jiang F."/>
            <person name="Liu H."/>
            <person name="Zhao H."/>
            <person name="Xu D."/>
            <person name="Zhang Y."/>
        </authorList>
    </citation>
    <scope>NUCLEOTIDE SEQUENCE [LARGE SCALE GENOMIC DNA]</scope>
    <source>
        <strain evidence="2">cv. Punajuju</strain>
    </source>
</reference>
<sequence>MEKSISVLFLCYLDYSESIELKEKSKCLSYNQRSQTSGPRISKLHDLKLVYFGEQMVQILALVLICYIALHVPDSEDLAQAEVLTVLEWASKQSQLIQNEQMGSLLQDSKGKLELYQSRGSRGFH</sequence>
<proteinExistence type="predicted"/>
<name>A0ACB9CXW4_CICIN</name>
<organism evidence="1 2">
    <name type="scientific">Cichorium intybus</name>
    <name type="common">Chicory</name>
    <dbReference type="NCBI Taxonomy" id="13427"/>
    <lineage>
        <taxon>Eukaryota</taxon>
        <taxon>Viridiplantae</taxon>
        <taxon>Streptophyta</taxon>
        <taxon>Embryophyta</taxon>
        <taxon>Tracheophyta</taxon>
        <taxon>Spermatophyta</taxon>
        <taxon>Magnoliopsida</taxon>
        <taxon>eudicotyledons</taxon>
        <taxon>Gunneridae</taxon>
        <taxon>Pentapetalae</taxon>
        <taxon>asterids</taxon>
        <taxon>campanulids</taxon>
        <taxon>Asterales</taxon>
        <taxon>Asteraceae</taxon>
        <taxon>Cichorioideae</taxon>
        <taxon>Cichorieae</taxon>
        <taxon>Cichoriinae</taxon>
        <taxon>Cichorium</taxon>
    </lineage>
</organism>
<accession>A0ACB9CXW4</accession>
<reference evidence="1 2" key="2">
    <citation type="journal article" date="2022" name="Mol. Ecol. Resour.">
        <title>The genomes of chicory, endive, great burdock and yacon provide insights into Asteraceae paleo-polyploidization history and plant inulin production.</title>
        <authorList>
            <person name="Fan W."/>
            <person name="Wang S."/>
            <person name="Wang H."/>
            <person name="Wang A."/>
            <person name="Jiang F."/>
            <person name="Liu H."/>
            <person name="Zhao H."/>
            <person name="Xu D."/>
            <person name="Zhang Y."/>
        </authorList>
    </citation>
    <scope>NUCLEOTIDE SEQUENCE [LARGE SCALE GENOMIC DNA]</scope>
    <source>
        <strain evidence="2">cv. Punajuju</strain>
        <tissue evidence="1">Leaves</tissue>
    </source>
</reference>
<protein>
    <submittedName>
        <fullName evidence="1">Uncharacterized protein</fullName>
    </submittedName>
</protein>
<keyword evidence="2" id="KW-1185">Reference proteome</keyword>
<evidence type="ECO:0000313" key="1">
    <source>
        <dbReference type="EMBL" id="KAI3739177.1"/>
    </source>
</evidence>
<evidence type="ECO:0000313" key="2">
    <source>
        <dbReference type="Proteomes" id="UP001055811"/>
    </source>
</evidence>
<gene>
    <name evidence="1" type="ORF">L2E82_29574</name>
</gene>